<comment type="catalytic activity">
    <reaction evidence="2">
        <text>oxidized coenzyme F420-(gamma-L-Glu)(n) + a quinol + H(+) = reduced coenzyme F420-(gamma-L-Glu)(n) + a quinone</text>
        <dbReference type="Rhea" id="RHEA:39663"/>
        <dbReference type="Rhea" id="RHEA-COMP:12939"/>
        <dbReference type="Rhea" id="RHEA-COMP:14378"/>
        <dbReference type="ChEBI" id="CHEBI:15378"/>
        <dbReference type="ChEBI" id="CHEBI:24646"/>
        <dbReference type="ChEBI" id="CHEBI:132124"/>
        <dbReference type="ChEBI" id="CHEBI:133980"/>
        <dbReference type="ChEBI" id="CHEBI:139511"/>
    </reaction>
</comment>
<protein>
    <submittedName>
        <fullName evidence="3">Nitroreductase family deazaflavin-dependent oxidoreductase</fullName>
    </submittedName>
</protein>
<comment type="caution">
    <text evidence="3">The sequence shown here is derived from an EMBL/GenBank/DDBJ whole genome shotgun (WGS) entry which is preliminary data.</text>
</comment>
<dbReference type="Gene3D" id="2.30.110.10">
    <property type="entry name" value="Electron Transport, Fmn-binding Protein, Chain A"/>
    <property type="match status" value="1"/>
</dbReference>
<dbReference type="PANTHER" id="PTHR39428:SF1">
    <property type="entry name" value="F420H(2)-DEPENDENT QUINONE REDUCTASE RV1261C"/>
    <property type="match status" value="1"/>
</dbReference>
<organism evidence="3 4">
    <name type="scientific">Nocardioides dubius</name>
    <dbReference type="NCBI Taxonomy" id="317019"/>
    <lineage>
        <taxon>Bacteria</taxon>
        <taxon>Bacillati</taxon>
        <taxon>Actinomycetota</taxon>
        <taxon>Actinomycetes</taxon>
        <taxon>Propionibacteriales</taxon>
        <taxon>Nocardioidaceae</taxon>
        <taxon>Nocardioides</taxon>
    </lineage>
</organism>
<keyword evidence="4" id="KW-1185">Reference proteome</keyword>
<dbReference type="Proteomes" id="UP001501581">
    <property type="component" value="Unassembled WGS sequence"/>
</dbReference>
<dbReference type="InterPro" id="IPR004378">
    <property type="entry name" value="F420H2_quin_Rdtase"/>
</dbReference>
<evidence type="ECO:0000256" key="1">
    <source>
        <dbReference type="ARBA" id="ARBA00008710"/>
    </source>
</evidence>
<dbReference type="RefSeq" id="WP_343993977.1">
    <property type="nucleotide sequence ID" value="NZ_BAAALG010000008.1"/>
</dbReference>
<reference evidence="4" key="1">
    <citation type="journal article" date="2019" name="Int. J. Syst. Evol. Microbiol.">
        <title>The Global Catalogue of Microorganisms (GCM) 10K type strain sequencing project: providing services to taxonomists for standard genome sequencing and annotation.</title>
        <authorList>
            <consortium name="The Broad Institute Genomics Platform"/>
            <consortium name="The Broad Institute Genome Sequencing Center for Infectious Disease"/>
            <person name="Wu L."/>
            <person name="Ma J."/>
        </authorList>
    </citation>
    <scope>NUCLEOTIDE SEQUENCE [LARGE SCALE GENOMIC DNA]</scope>
    <source>
        <strain evidence="4">JCM 13008</strain>
    </source>
</reference>
<name>A0ABP4EEY0_9ACTN</name>
<evidence type="ECO:0000256" key="2">
    <source>
        <dbReference type="ARBA" id="ARBA00049106"/>
    </source>
</evidence>
<sequence>MYALYARLVRPLAILIGGQSWLPRINRQLVGVDKRLQRLTRGRVGLVTIAGLPGLMLTVRGAKSGLLRTTPLLCVPHEGGWLIAGSNWGHPKPPAWVSNLAAASEAQVNFAGHDHRVIPAEAQGADYDRLWAVMNRTWPNYGKYAQRTDRRIRVFQLTPA</sequence>
<dbReference type="EMBL" id="BAAALG010000008">
    <property type="protein sequence ID" value="GAA1101889.1"/>
    <property type="molecule type" value="Genomic_DNA"/>
</dbReference>
<gene>
    <name evidence="3" type="ORF">GCM10009668_20330</name>
</gene>
<proteinExistence type="inferred from homology"/>
<dbReference type="PANTHER" id="PTHR39428">
    <property type="entry name" value="F420H(2)-DEPENDENT QUINONE REDUCTASE RV1261C"/>
    <property type="match status" value="1"/>
</dbReference>
<evidence type="ECO:0000313" key="3">
    <source>
        <dbReference type="EMBL" id="GAA1101889.1"/>
    </source>
</evidence>
<comment type="similarity">
    <text evidence="1">Belongs to the F420H(2)-dependent quinone reductase family.</text>
</comment>
<dbReference type="Pfam" id="PF04075">
    <property type="entry name" value="F420H2_quin_red"/>
    <property type="match status" value="1"/>
</dbReference>
<dbReference type="NCBIfam" id="TIGR00026">
    <property type="entry name" value="hi_GC_TIGR00026"/>
    <property type="match status" value="1"/>
</dbReference>
<evidence type="ECO:0000313" key="4">
    <source>
        <dbReference type="Proteomes" id="UP001501581"/>
    </source>
</evidence>
<accession>A0ABP4EEY0</accession>
<dbReference type="InterPro" id="IPR012349">
    <property type="entry name" value="Split_barrel_FMN-bd"/>
</dbReference>